<evidence type="ECO:0000256" key="5">
    <source>
        <dbReference type="ARBA" id="ARBA00022989"/>
    </source>
</evidence>
<feature type="transmembrane region" description="Helical" evidence="8">
    <location>
        <begin position="295"/>
        <end position="314"/>
    </location>
</feature>
<protein>
    <submittedName>
        <fullName evidence="10">Predicted arabinose efflux permease, MFS family</fullName>
    </submittedName>
</protein>
<dbReference type="Proteomes" id="UP000198976">
    <property type="component" value="Chromosome I"/>
</dbReference>
<evidence type="ECO:0000313" key="10">
    <source>
        <dbReference type="EMBL" id="SDT92800.1"/>
    </source>
</evidence>
<dbReference type="Pfam" id="PF07690">
    <property type="entry name" value="MFS_1"/>
    <property type="match status" value="2"/>
</dbReference>
<feature type="transmembrane region" description="Helical" evidence="8">
    <location>
        <begin position="226"/>
        <end position="245"/>
    </location>
</feature>
<comment type="subcellular location">
    <subcellularLocation>
        <location evidence="1">Cell membrane</location>
        <topology evidence="1">Multi-pass membrane protein</topology>
    </subcellularLocation>
</comment>
<feature type="transmembrane region" description="Helical" evidence="8">
    <location>
        <begin position="265"/>
        <end position="283"/>
    </location>
</feature>
<dbReference type="PANTHER" id="PTHR23517">
    <property type="entry name" value="RESISTANCE PROTEIN MDTM, PUTATIVE-RELATED-RELATED"/>
    <property type="match status" value="1"/>
</dbReference>
<evidence type="ECO:0000259" key="9">
    <source>
        <dbReference type="PROSITE" id="PS50850"/>
    </source>
</evidence>
<dbReference type="InterPro" id="IPR050171">
    <property type="entry name" value="MFS_Transporters"/>
</dbReference>
<keyword evidence="3" id="KW-1003">Cell membrane</keyword>
<feature type="transmembrane region" description="Helical" evidence="8">
    <location>
        <begin position="47"/>
        <end position="66"/>
    </location>
</feature>
<evidence type="ECO:0000256" key="3">
    <source>
        <dbReference type="ARBA" id="ARBA00022475"/>
    </source>
</evidence>
<dbReference type="RefSeq" id="WP_058236589.1">
    <property type="nucleotide sequence ID" value="NZ_LT629792.1"/>
</dbReference>
<gene>
    <name evidence="10" type="ORF">SAMN04489714_0976</name>
</gene>
<organism evidence="10 11">
    <name type="scientific">Schaalia radingae</name>
    <dbReference type="NCBI Taxonomy" id="131110"/>
    <lineage>
        <taxon>Bacteria</taxon>
        <taxon>Bacillati</taxon>
        <taxon>Actinomycetota</taxon>
        <taxon>Actinomycetes</taxon>
        <taxon>Actinomycetales</taxon>
        <taxon>Actinomycetaceae</taxon>
        <taxon>Schaalia</taxon>
    </lineage>
</organism>
<feature type="compositionally biased region" description="Polar residues" evidence="7">
    <location>
        <begin position="206"/>
        <end position="216"/>
    </location>
</feature>
<accession>A0ABY0V7C4</accession>
<dbReference type="PROSITE" id="PS50850">
    <property type="entry name" value="MFS"/>
    <property type="match status" value="1"/>
</dbReference>
<dbReference type="SUPFAM" id="SSF103473">
    <property type="entry name" value="MFS general substrate transporter"/>
    <property type="match status" value="2"/>
</dbReference>
<feature type="transmembrane region" description="Helical" evidence="8">
    <location>
        <begin position="320"/>
        <end position="343"/>
    </location>
</feature>
<keyword evidence="11" id="KW-1185">Reference proteome</keyword>
<feature type="transmembrane region" description="Helical" evidence="8">
    <location>
        <begin position="174"/>
        <end position="193"/>
    </location>
</feature>
<evidence type="ECO:0000256" key="6">
    <source>
        <dbReference type="ARBA" id="ARBA00023136"/>
    </source>
</evidence>
<feature type="transmembrane region" description="Helical" evidence="8">
    <location>
        <begin position="386"/>
        <end position="408"/>
    </location>
</feature>
<dbReference type="PANTHER" id="PTHR23517:SF3">
    <property type="entry name" value="INTEGRAL MEMBRANE TRANSPORT PROTEIN"/>
    <property type="match status" value="1"/>
</dbReference>
<keyword evidence="4 8" id="KW-0812">Transmembrane</keyword>
<feature type="transmembrane region" description="Helical" evidence="8">
    <location>
        <begin position="78"/>
        <end position="99"/>
    </location>
</feature>
<name>A0ABY0V7C4_9ACTO</name>
<evidence type="ECO:0000256" key="8">
    <source>
        <dbReference type="SAM" id="Phobius"/>
    </source>
</evidence>
<sequence length="428" mass="44529">MRRSSSPIVLLALPVYVPSLTWSTGIGALNSVVVLAGLSMQMSESWASAMVGIMGVAGVIASVPIGRMVDRIGDRSSFVIGGLIAVLAGTCALVCLRFPGINRAVVAFVIAMVAISIAGDMWQLARQSYVAESVPMTWRARSMSMLGGMSRLGRLIGPALASLAIVLGGIPGTFWFFIAATVLALSLILLFTAPTPEILDVKPPASQRSSSETPPASLQRRPRTHVDVVSTMLLSVGTVLLSLVRTNQIIVVPLVGTSLGITEELISATFAISAGLDVAVFYFSGAIMDRFGRRASVLPCLLIMAAGFVGLALSGGVVSFMVSACVVGFGNGFSAGTVMTMGVDLSPDINRSRFLGIWQAISQVGPTVGPFVISVLVAAWGATMSAWATAVAAACCAVWMLVTVPTAYARLGMDERGRALPARSDAQS</sequence>
<evidence type="ECO:0000313" key="11">
    <source>
        <dbReference type="Proteomes" id="UP000198976"/>
    </source>
</evidence>
<feature type="transmembrane region" description="Helical" evidence="8">
    <location>
        <begin position="105"/>
        <end position="125"/>
    </location>
</feature>
<evidence type="ECO:0000256" key="7">
    <source>
        <dbReference type="SAM" id="MobiDB-lite"/>
    </source>
</evidence>
<keyword evidence="2" id="KW-0813">Transport</keyword>
<dbReference type="InterPro" id="IPR011701">
    <property type="entry name" value="MFS"/>
</dbReference>
<feature type="transmembrane region" description="Helical" evidence="8">
    <location>
        <begin position="355"/>
        <end position="380"/>
    </location>
</feature>
<keyword evidence="6 8" id="KW-0472">Membrane</keyword>
<dbReference type="InterPro" id="IPR036259">
    <property type="entry name" value="MFS_trans_sf"/>
</dbReference>
<feature type="region of interest" description="Disordered" evidence="7">
    <location>
        <begin position="202"/>
        <end position="223"/>
    </location>
</feature>
<keyword evidence="5 8" id="KW-1133">Transmembrane helix</keyword>
<dbReference type="Gene3D" id="1.20.1250.20">
    <property type="entry name" value="MFS general substrate transporter like domains"/>
    <property type="match status" value="2"/>
</dbReference>
<feature type="transmembrane region" description="Helical" evidence="8">
    <location>
        <begin position="146"/>
        <end position="168"/>
    </location>
</feature>
<dbReference type="EMBL" id="LT629792">
    <property type="protein sequence ID" value="SDT92800.1"/>
    <property type="molecule type" value="Genomic_DNA"/>
</dbReference>
<evidence type="ECO:0000256" key="1">
    <source>
        <dbReference type="ARBA" id="ARBA00004651"/>
    </source>
</evidence>
<dbReference type="InterPro" id="IPR020846">
    <property type="entry name" value="MFS_dom"/>
</dbReference>
<feature type="domain" description="Major facilitator superfamily (MFS) profile" evidence="9">
    <location>
        <begin position="1"/>
        <end position="408"/>
    </location>
</feature>
<evidence type="ECO:0000256" key="4">
    <source>
        <dbReference type="ARBA" id="ARBA00022692"/>
    </source>
</evidence>
<proteinExistence type="predicted"/>
<reference evidence="10 11" key="1">
    <citation type="submission" date="2016-10" db="EMBL/GenBank/DDBJ databases">
        <authorList>
            <person name="Varghese N."/>
            <person name="Submissions S."/>
        </authorList>
    </citation>
    <scope>NUCLEOTIDE SEQUENCE [LARGE SCALE GENOMIC DNA]</scope>
    <source>
        <strain evidence="10 11">DSM 9169</strain>
    </source>
</reference>
<evidence type="ECO:0000256" key="2">
    <source>
        <dbReference type="ARBA" id="ARBA00022448"/>
    </source>
</evidence>